<keyword evidence="3" id="KW-1185">Reference proteome</keyword>
<dbReference type="AlphaFoldDB" id="A0A9K3HIS2"/>
<sequence>MTLWDSLKVPKFGDLDFSFLEIEDGIDPFLQQTTRAAYKIRDINPSNAVKACVSSSSAPTTTIVNISRSSNTFISIPEGPSTVKDDKPNSHADILEINHELNSGRLPLSASEGMESGSTNIQTTSSGSKKPTTLRKRKTGRTITSKPDAKKTKKGDVLLNIVSEKTNKEHFASSGFLLENLNKYLTGGKSARDKAPLKMPNSMPFVKLSLVDNVRDDNIDTNVEVVMSEEGKKAVSFSCMDLSSFLGLDRPLEGDGDQVSSVPPSWFKSEEVKNKAFVMDALTTKLFVFNLNTSADHARGRKMGGHELGKAGMLNQAQLNVYVKELYRRWIESKT</sequence>
<dbReference type="Gramene" id="mRNA:HanXRQr2_Chr12g0555551">
    <property type="protein sequence ID" value="mRNA:HanXRQr2_Chr12g0555551"/>
    <property type="gene ID" value="HanXRQr2_Chr12g0555551"/>
</dbReference>
<organism evidence="2 3">
    <name type="scientific">Helianthus annuus</name>
    <name type="common">Common sunflower</name>
    <dbReference type="NCBI Taxonomy" id="4232"/>
    <lineage>
        <taxon>Eukaryota</taxon>
        <taxon>Viridiplantae</taxon>
        <taxon>Streptophyta</taxon>
        <taxon>Embryophyta</taxon>
        <taxon>Tracheophyta</taxon>
        <taxon>Spermatophyta</taxon>
        <taxon>Magnoliopsida</taxon>
        <taxon>eudicotyledons</taxon>
        <taxon>Gunneridae</taxon>
        <taxon>Pentapetalae</taxon>
        <taxon>asterids</taxon>
        <taxon>campanulids</taxon>
        <taxon>Asterales</taxon>
        <taxon>Asteraceae</taxon>
        <taxon>Asteroideae</taxon>
        <taxon>Heliantheae alliance</taxon>
        <taxon>Heliantheae</taxon>
        <taxon>Helianthus</taxon>
    </lineage>
</organism>
<evidence type="ECO:0000256" key="1">
    <source>
        <dbReference type="SAM" id="MobiDB-lite"/>
    </source>
</evidence>
<feature type="region of interest" description="Disordered" evidence="1">
    <location>
        <begin position="106"/>
        <end position="151"/>
    </location>
</feature>
<comment type="caution">
    <text evidence="2">The sequence shown here is derived from an EMBL/GenBank/DDBJ whole genome shotgun (WGS) entry which is preliminary data.</text>
</comment>
<dbReference type="Proteomes" id="UP000215914">
    <property type="component" value="Unassembled WGS sequence"/>
</dbReference>
<accession>A0A9K3HIS2</accession>
<feature type="compositionally biased region" description="Polar residues" evidence="1">
    <location>
        <begin position="116"/>
        <end position="131"/>
    </location>
</feature>
<protein>
    <submittedName>
        <fullName evidence="2">Uncharacterized protein</fullName>
    </submittedName>
</protein>
<name>A0A9K3HIS2_HELAN</name>
<reference evidence="2" key="1">
    <citation type="journal article" date="2017" name="Nature">
        <title>The sunflower genome provides insights into oil metabolism, flowering and Asterid evolution.</title>
        <authorList>
            <person name="Badouin H."/>
            <person name="Gouzy J."/>
            <person name="Grassa C.J."/>
            <person name="Murat F."/>
            <person name="Staton S.E."/>
            <person name="Cottret L."/>
            <person name="Lelandais-Briere C."/>
            <person name="Owens G.L."/>
            <person name="Carrere S."/>
            <person name="Mayjonade B."/>
            <person name="Legrand L."/>
            <person name="Gill N."/>
            <person name="Kane N.C."/>
            <person name="Bowers J.E."/>
            <person name="Hubner S."/>
            <person name="Bellec A."/>
            <person name="Berard A."/>
            <person name="Berges H."/>
            <person name="Blanchet N."/>
            <person name="Boniface M.C."/>
            <person name="Brunel D."/>
            <person name="Catrice O."/>
            <person name="Chaidir N."/>
            <person name="Claudel C."/>
            <person name="Donnadieu C."/>
            <person name="Faraut T."/>
            <person name="Fievet G."/>
            <person name="Helmstetter N."/>
            <person name="King M."/>
            <person name="Knapp S.J."/>
            <person name="Lai Z."/>
            <person name="Le Paslier M.C."/>
            <person name="Lippi Y."/>
            <person name="Lorenzon L."/>
            <person name="Mandel J.R."/>
            <person name="Marage G."/>
            <person name="Marchand G."/>
            <person name="Marquand E."/>
            <person name="Bret-Mestries E."/>
            <person name="Morien E."/>
            <person name="Nambeesan S."/>
            <person name="Nguyen T."/>
            <person name="Pegot-Espagnet P."/>
            <person name="Pouilly N."/>
            <person name="Raftis F."/>
            <person name="Sallet E."/>
            <person name="Schiex T."/>
            <person name="Thomas J."/>
            <person name="Vandecasteele C."/>
            <person name="Vares D."/>
            <person name="Vear F."/>
            <person name="Vautrin S."/>
            <person name="Crespi M."/>
            <person name="Mangin B."/>
            <person name="Burke J.M."/>
            <person name="Salse J."/>
            <person name="Munos S."/>
            <person name="Vincourt P."/>
            <person name="Rieseberg L.H."/>
            <person name="Langlade N.B."/>
        </authorList>
    </citation>
    <scope>NUCLEOTIDE SEQUENCE</scope>
    <source>
        <tissue evidence="2">Leaves</tissue>
    </source>
</reference>
<dbReference type="EMBL" id="MNCJ02000327">
    <property type="protein sequence ID" value="KAF5779115.1"/>
    <property type="molecule type" value="Genomic_DNA"/>
</dbReference>
<evidence type="ECO:0000313" key="2">
    <source>
        <dbReference type="EMBL" id="KAF5779115.1"/>
    </source>
</evidence>
<reference evidence="2" key="2">
    <citation type="submission" date="2020-06" db="EMBL/GenBank/DDBJ databases">
        <title>Helianthus annuus Genome sequencing and assembly Release 2.</title>
        <authorList>
            <person name="Gouzy J."/>
            <person name="Langlade N."/>
            <person name="Munos S."/>
        </authorList>
    </citation>
    <scope>NUCLEOTIDE SEQUENCE</scope>
    <source>
        <tissue evidence="2">Leaves</tissue>
    </source>
</reference>
<gene>
    <name evidence="2" type="ORF">HanXRQr2_Chr12g0555551</name>
</gene>
<evidence type="ECO:0000313" key="3">
    <source>
        <dbReference type="Proteomes" id="UP000215914"/>
    </source>
</evidence>
<proteinExistence type="predicted"/>